<dbReference type="EMBL" id="GBYB01004200">
    <property type="protein sequence ID" value="JAG73967.1"/>
    <property type="molecule type" value="Transcribed_RNA"/>
</dbReference>
<dbReference type="GO" id="GO:0045654">
    <property type="term" value="P:positive regulation of megakaryocyte differentiation"/>
    <property type="evidence" value="ECO:0007669"/>
    <property type="project" value="UniProtKB-ARBA"/>
</dbReference>
<dbReference type="AlphaFoldDB" id="A0A0C9R839"/>
<evidence type="ECO:0000256" key="1">
    <source>
        <dbReference type="ARBA" id="ARBA00025788"/>
    </source>
</evidence>
<dbReference type="InterPro" id="IPR037047">
    <property type="entry name" value="PITH_dom_sf"/>
</dbReference>
<dbReference type="PROSITE" id="PS51532">
    <property type="entry name" value="PITH"/>
    <property type="match status" value="1"/>
</dbReference>
<dbReference type="FunFam" id="2.60.120.470:FF:000002">
    <property type="entry name" value="PITH domain-containing protein 1"/>
    <property type="match status" value="1"/>
</dbReference>
<dbReference type="PANTHER" id="PTHR12175">
    <property type="entry name" value="AD039 HT014 THIOREDOXIN FAMILY TRP26"/>
    <property type="match status" value="1"/>
</dbReference>
<dbReference type="SUPFAM" id="SSF49785">
    <property type="entry name" value="Galactose-binding domain-like"/>
    <property type="match status" value="1"/>
</dbReference>
<evidence type="ECO:0000313" key="3">
    <source>
        <dbReference type="EMBL" id="JAG73967.1"/>
    </source>
</evidence>
<dbReference type="InterPro" id="IPR008979">
    <property type="entry name" value="Galactose-bd-like_sf"/>
</dbReference>
<feature type="domain" description="PITH" evidence="2">
    <location>
        <begin position="53"/>
        <end position="225"/>
    </location>
</feature>
<reference evidence="3" key="1">
    <citation type="submission" date="2015-01" db="EMBL/GenBank/DDBJ databases">
        <title>Transcriptome Assembly of Fopius arisanus.</title>
        <authorList>
            <person name="Geib S."/>
        </authorList>
    </citation>
    <scope>NUCLEOTIDE SEQUENCE</scope>
</reference>
<dbReference type="GO" id="GO:0080090">
    <property type="term" value="P:regulation of primary metabolic process"/>
    <property type="evidence" value="ECO:0007669"/>
    <property type="project" value="UniProtKB-ARBA"/>
</dbReference>
<feature type="non-terminal residue" evidence="3">
    <location>
        <position position="1"/>
    </location>
</feature>
<dbReference type="InterPro" id="IPR045099">
    <property type="entry name" value="PITH1-like"/>
</dbReference>
<gene>
    <name evidence="3" type="primary">CG6153</name>
    <name evidence="3" type="ORF">g.52490</name>
</gene>
<accession>A0A0C9R839</accession>
<evidence type="ECO:0000259" key="2">
    <source>
        <dbReference type="PROSITE" id="PS51532"/>
    </source>
</evidence>
<dbReference type="InterPro" id="IPR010400">
    <property type="entry name" value="PITH_dom"/>
</dbReference>
<dbReference type="PANTHER" id="PTHR12175:SF1">
    <property type="entry name" value="PITH DOMAIN-CONTAINING PROTEIN 1"/>
    <property type="match status" value="1"/>
</dbReference>
<proteinExistence type="inferred from homology"/>
<comment type="similarity">
    <text evidence="1">Belongs to the PITHD1 family.</text>
</comment>
<dbReference type="Pfam" id="PF06201">
    <property type="entry name" value="PITH"/>
    <property type="match status" value="1"/>
</dbReference>
<dbReference type="GO" id="GO:0060255">
    <property type="term" value="P:regulation of macromolecule metabolic process"/>
    <property type="evidence" value="ECO:0007669"/>
    <property type="project" value="UniProtKB-ARBA"/>
</dbReference>
<dbReference type="Gene3D" id="2.60.120.470">
    <property type="entry name" value="PITH domain"/>
    <property type="match status" value="1"/>
</dbReference>
<dbReference type="GO" id="GO:0005634">
    <property type="term" value="C:nucleus"/>
    <property type="evidence" value="ECO:0007669"/>
    <property type="project" value="TreeGrafter"/>
</dbReference>
<sequence length="244" mass="27252">RCETSNACKNNLLPEISSSSQNYPIIVDSNCPWSLIQASEGTMEHQCNCGNSHSTAELGIQYNLFEKIDTIGAECLNESEEGAGIKVFKPWEERLNHDKCVESDVDDELLFNIPFTGNVKLKGIIIIGGPDGSHPARVKLFKNKEHMTFDDVGITPDQEFELVKDDHGVHEYPIKVVKFSSVHHLSLHFVGNSGSETTRIYYIGLKGEWTPGHRHGVTICNYEAFPMGSDNALKDFNSLNREVQ</sequence>
<name>A0A0C9R839_9HYME</name>
<organism evidence="3">
    <name type="scientific">Fopius arisanus</name>
    <dbReference type="NCBI Taxonomy" id="64838"/>
    <lineage>
        <taxon>Eukaryota</taxon>
        <taxon>Metazoa</taxon>
        <taxon>Ecdysozoa</taxon>
        <taxon>Arthropoda</taxon>
        <taxon>Hexapoda</taxon>
        <taxon>Insecta</taxon>
        <taxon>Pterygota</taxon>
        <taxon>Neoptera</taxon>
        <taxon>Endopterygota</taxon>
        <taxon>Hymenoptera</taxon>
        <taxon>Apocrita</taxon>
        <taxon>Ichneumonoidea</taxon>
        <taxon>Braconidae</taxon>
        <taxon>Opiinae</taxon>
        <taxon>Fopius</taxon>
    </lineage>
</organism>
<protein>
    <submittedName>
        <fullName evidence="3">CG6153 protein</fullName>
    </submittedName>
</protein>
<dbReference type="GO" id="GO:0005737">
    <property type="term" value="C:cytoplasm"/>
    <property type="evidence" value="ECO:0007669"/>
    <property type="project" value="UniProtKB-ARBA"/>
</dbReference>